<keyword evidence="2" id="KW-1133">Transmembrane helix</keyword>
<comment type="caution">
    <text evidence="3">The sequence shown here is derived from an EMBL/GenBank/DDBJ whole genome shotgun (WGS) entry which is preliminary data.</text>
</comment>
<keyword evidence="2" id="KW-0472">Membrane</keyword>
<evidence type="ECO:0000313" key="4">
    <source>
        <dbReference type="Proteomes" id="UP000031339"/>
    </source>
</evidence>
<reference evidence="3 4" key="1">
    <citation type="submission" date="2014-12" db="EMBL/GenBank/DDBJ databases">
        <title>Partial genome sequence of Streptococcus constellatus KCOM 1650 (= ChDC B144).</title>
        <authorList>
            <person name="Kook J.-K."/>
            <person name="Park S.-N."/>
            <person name="Lim Y.K."/>
            <person name="Jo E."/>
        </authorList>
    </citation>
    <scope>NUCLEOTIDE SEQUENCE [LARGE SCALE GENOMIC DNA]</scope>
    <source>
        <strain evidence="3 4">KCOM 1650</strain>
    </source>
</reference>
<accession>A0A0C1HP56</accession>
<dbReference type="Proteomes" id="UP000031339">
    <property type="component" value="Unassembled WGS sequence"/>
</dbReference>
<sequence length="73" mass="8200">MKNDKKPVGAAYMIWLLLGVTFLLVGLSQKNRTFIVLGFSNIILGFTLYAAKKKSDFSQEDKENGEKPYIKNG</sequence>
<feature type="transmembrane region" description="Helical" evidence="2">
    <location>
        <begin position="33"/>
        <end position="51"/>
    </location>
</feature>
<dbReference type="RefSeq" id="WP_039677372.1">
    <property type="nucleotide sequence ID" value="NZ_JWIY01000001.1"/>
</dbReference>
<dbReference type="AlphaFoldDB" id="A0A0C1HP56"/>
<evidence type="ECO:0000256" key="2">
    <source>
        <dbReference type="SAM" id="Phobius"/>
    </source>
</evidence>
<keyword evidence="2" id="KW-0812">Transmembrane</keyword>
<feature type="transmembrane region" description="Helical" evidence="2">
    <location>
        <begin position="7"/>
        <end position="27"/>
    </location>
</feature>
<organism evidence="3 4">
    <name type="scientific">Streptococcus constellatus</name>
    <dbReference type="NCBI Taxonomy" id="76860"/>
    <lineage>
        <taxon>Bacteria</taxon>
        <taxon>Bacillati</taxon>
        <taxon>Bacillota</taxon>
        <taxon>Bacilli</taxon>
        <taxon>Lactobacillales</taxon>
        <taxon>Streptococcaceae</taxon>
        <taxon>Streptococcus</taxon>
        <taxon>Streptococcus anginosus group</taxon>
    </lineage>
</organism>
<name>A0A0C1HP56_STRCV</name>
<feature type="region of interest" description="Disordered" evidence="1">
    <location>
        <begin position="54"/>
        <end position="73"/>
    </location>
</feature>
<proteinExistence type="predicted"/>
<evidence type="ECO:0000256" key="1">
    <source>
        <dbReference type="SAM" id="MobiDB-lite"/>
    </source>
</evidence>
<protein>
    <submittedName>
        <fullName evidence="3">Uncharacterized protein</fullName>
    </submittedName>
</protein>
<evidence type="ECO:0000313" key="3">
    <source>
        <dbReference type="EMBL" id="KIC79074.1"/>
    </source>
</evidence>
<gene>
    <name evidence="3" type="ORF">RN79_05835</name>
</gene>
<dbReference type="EMBL" id="JWIY01000001">
    <property type="protein sequence ID" value="KIC79074.1"/>
    <property type="molecule type" value="Genomic_DNA"/>
</dbReference>
<dbReference type="OrthoDB" id="9908112at2"/>